<reference evidence="2 3" key="1">
    <citation type="submission" date="2019-05" db="EMBL/GenBank/DDBJ databases">
        <title>Another draft genome of Portunus trituberculatus and its Hox gene families provides insights of decapod evolution.</title>
        <authorList>
            <person name="Jeong J.-H."/>
            <person name="Song I."/>
            <person name="Kim S."/>
            <person name="Choi T."/>
            <person name="Kim D."/>
            <person name="Ryu S."/>
            <person name="Kim W."/>
        </authorList>
    </citation>
    <scope>NUCLEOTIDE SEQUENCE [LARGE SCALE GENOMIC DNA]</scope>
    <source>
        <tissue evidence="2">Muscle</tissue>
    </source>
</reference>
<dbReference type="EMBL" id="VSRR010002518">
    <property type="protein sequence ID" value="MPC31860.1"/>
    <property type="molecule type" value="Genomic_DNA"/>
</dbReference>
<protein>
    <submittedName>
        <fullName evidence="2">Uncharacterized protein</fullName>
    </submittedName>
</protein>
<evidence type="ECO:0000313" key="2">
    <source>
        <dbReference type="EMBL" id="MPC31860.1"/>
    </source>
</evidence>
<proteinExistence type="predicted"/>
<gene>
    <name evidence="2" type="ORF">E2C01_025160</name>
</gene>
<keyword evidence="3" id="KW-1185">Reference proteome</keyword>
<evidence type="ECO:0000256" key="1">
    <source>
        <dbReference type="SAM" id="MobiDB-lite"/>
    </source>
</evidence>
<accession>A0A5B7EC89</accession>
<dbReference type="OrthoDB" id="9932926at2759"/>
<organism evidence="2 3">
    <name type="scientific">Portunus trituberculatus</name>
    <name type="common">Swimming crab</name>
    <name type="synonym">Neptunus trituberculatus</name>
    <dbReference type="NCBI Taxonomy" id="210409"/>
    <lineage>
        <taxon>Eukaryota</taxon>
        <taxon>Metazoa</taxon>
        <taxon>Ecdysozoa</taxon>
        <taxon>Arthropoda</taxon>
        <taxon>Crustacea</taxon>
        <taxon>Multicrustacea</taxon>
        <taxon>Malacostraca</taxon>
        <taxon>Eumalacostraca</taxon>
        <taxon>Eucarida</taxon>
        <taxon>Decapoda</taxon>
        <taxon>Pleocyemata</taxon>
        <taxon>Brachyura</taxon>
        <taxon>Eubrachyura</taxon>
        <taxon>Portunoidea</taxon>
        <taxon>Portunidae</taxon>
        <taxon>Portuninae</taxon>
        <taxon>Portunus</taxon>
    </lineage>
</organism>
<dbReference type="AlphaFoldDB" id="A0A5B7EC89"/>
<dbReference type="Proteomes" id="UP000324222">
    <property type="component" value="Unassembled WGS sequence"/>
</dbReference>
<name>A0A5B7EC89_PORTR</name>
<sequence length="168" mass="17581">MNEEQNEEQNAVTGDHDGEADATPEAAHDAEGESAVVDGLEEAAEGGVGEEAGAAVWPEEEQDPFAAPKEENLTETHIEDEAEVHLLIGEVSSAVHHCSDACVHKGGMGQGRPATSQQGHFRETDVRLGAVRSVSSTSTLPPSVPLAKPVFASTLTLSTTTESLFVLP</sequence>
<evidence type="ECO:0000313" key="3">
    <source>
        <dbReference type="Proteomes" id="UP000324222"/>
    </source>
</evidence>
<comment type="caution">
    <text evidence="2">The sequence shown here is derived from an EMBL/GenBank/DDBJ whole genome shotgun (WGS) entry which is preliminary data.</text>
</comment>
<feature type="region of interest" description="Disordered" evidence="1">
    <location>
        <begin position="1"/>
        <end position="70"/>
    </location>
</feature>